<dbReference type="Pfam" id="PF00126">
    <property type="entry name" value="HTH_1"/>
    <property type="match status" value="1"/>
</dbReference>
<gene>
    <name evidence="7" type="ORF">I2492_11310</name>
    <name evidence="6" type="ORF">I2493_10075</name>
</gene>
<evidence type="ECO:0000259" key="5">
    <source>
        <dbReference type="PROSITE" id="PS50931"/>
    </source>
</evidence>
<dbReference type="Proteomes" id="UP001296969">
    <property type="component" value="Unassembled WGS sequence"/>
</dbReference>
<dbReference type="NCBIfam" id="NF007315">
    <property type="entry name" value="PRK09801.1"/>
    <property type="match status" value="1"/>
</dbReference>
<evidence type="ECO:0000256" key="4">
    <source>
        <dbReference type="ARBA" id="ARBA00023163"/>
    </source>
</evidence>
<dbReference type="GO" id="GO:0006351">
    <property type="term" value="P:DNA-templated transcription"/>
    <property type="evidence" value="ECO:0007669"/>
    <property type="project" value="TreeGrafter"/>
</dbReference>
<dbReference type="Proteomes" id="UP000807542">
    <property type="component" value="Unassembled WGS sequence"/>
</dbReference>
<reference evidence="7 9" key="1">
    <citation type="submission" date="2020-11" db="EMBL/GenBank/DDBJ databases">
        <title>Insectihabitans protaetiae gen. nov. sp. nov. and Insectihabitans allomyrinae sp. nov., isolated from larvae of Protaetia brevitarsis seulensis and Allomyrina dichotoma, respectively.</title>
        <authorList>
            <person name="Lee S.D."/>
            <person name="Byeon Y.-S."/>
            <person name="Kim S.-M."/>
            <person name="Yang H.L."/>
            <person name="Kim I.S."/>
        </authorList>
    </citation>
    <scope>NUCLEOTIDE SEQUENCE</scope>
    <source>
        <strain evidence="7">CWB-B4</strain>
        <strain evidence="6 9">CWB-B43</strain>
    </source>
</reference>
<dbReference type="FunFam" id="3.40.190.290:FF:000001">
    <property type="entry name" value="Transcriptional regulator, LysR family"/>
    <property type="match status" value="1"/>
</dbReference>
<dbReference type="EMBL" id="JADRCP010000002">
    <property type="protein sequence ID" value="MBK5176909.1"/>
    <property type="molecule type" value="Genomic_DNA"/>
</dbReference>
<evidence type="ECO:0000256" key="3">
    <source>
        <dbReference type="ARBA" id="ARBA00023125"/>
    </source>
</evidence>
<proteinExistence type="inferred from homology"/>
<name>A0A9D7AIS4_9GAMM</name>
<dbReference type="InterPro" id="IPR000847">
    <property type="entry name" value="LysR_HTH_N"/>
</dbReference>
<evidence type="ECO:0000256" key="2">
    <source>
        <dbReference type="ARBA" id="ARBA00023015"/>
    </source>
</evidence>
<evidence type="ECO:0000313" key="8">
    <source>
        <dbReference type="Proteomes" id="UP000807542"/>
    </source>
</evidence>
<dbReference type="GO" id="GO:0003700">
    <property type="term" value="F:DNA-binding transcription factor activity"/>
    <property type="evidence" value="ECO:0007669"/>
    <property type="project" value="InterPro"/>
</dbReference>
<dbReference type="Gene3D" id="1.10.10.10">
    <property type="entry name" value="Winged helix-like DNA-binding domain superfamily/Winged helix DNA-binding domain"/>
    <property type="match status" value="1"/>
</dbReference>
<comment type="caution">
    <text evidence="7">The sequence shown here is derived from an EMBL/GenBank/DDBJ whole genome shotgun (WGS) entry which is preliminary data.</text>
</comment>
<organism evidence="7 8">
    <name type="scientific">Limnobaculum xujianqingii</name>
    <dbReference type="NCBI Taxonomy" id="2738837"/>
    <lineage>
        <taxon>Bacteria</taxon>
        <taxon>Pseudomonadati</taxon>
        <taxon>Pseudomonadota</taxon>
        <taxon>Gammaproteobacteria</taxon>
        <taxon>Enterobacterales</taxon>
        <taxon>Budviciaceae</taxon>
        <taxon>Limnobaculum</taxon>
    </lineage>
</organism>
<dbReference type="PANTHER" id="PTHR30537:SF5">
    <property type="entry name" value="HTH-TYPE TRANSCRIPTIONAL ACTIVATOR TTDR-RELATED"/>
    <property type="match status" value="1"/>
</dbReference>
<dbReference type="PROSITE" id="PS50931">
    <property type="entry name" value="HTH_LYSR"/>
    <property type="match status" value="1"/>
</dbReference>
<dbReference type="Pfam" id="PF03466">
    <property type="entry name" value="LysR_substrate"/>
    <property type="match status" value="1"/>
</dbReference>
<dbReference type="PANTHER" id="PTHR30537">
    <property type="entry name" value="HTH-TYPE TRANSCRIPTIONAL REGULATOR"/>
    <property type="match status" value="1"/>
</dbReference>
<protein>
    <submittedName>
        <fullName evidence="7">LysR family transcriptional regulator</fullName>
    </submittedName>
</protein>
<dbReference type="CDD" id="cd08479">
    <property type="entry name" value="PBP2_CrgA_like_9"/>
    <property type="match status" value="1"/>
</dbReference>
<dbReference type="GO" id="GO:0043565">
    <property type="term" value="F:sequence-specific DNA binding"/>
    <property type="evidence" value="ECO:0007669"/>
    <property type="project" value="TreeGrafter"/>
</dbReference>
<dbReference type="InterPro" id="IPR036390">
    <property type="entry name" value="WH_DNA-bd_sf"/>
</dbReference>
<evidence type="ECO:0000313" key="6">
    <source>
        <dbReference type="EMBL" id="MBK5073360.1"/>
    </source>
</evidence>
<dbReference type="AlphaFoldDB" id="A0A9D7AIS4"/>
<feature type="domain" description="HTH lysR-type" evidence="5">
    <location>
        <begin position="7"/>
        <end position="64"/>
    </location>
</feature>
<dbReference type="InterPro" id="IPR036388">
    <property type="entry name" value="WH-like_DNA-bd_sf"/>
</dbReference>
<dbReference type="InterPro" id="IPR058163">
    <property type="entry name" value="LysR-type_TF_proteobact-type"/>
</dbReference>
<keyword evidence="2" id="KW-0805">Transcription regulation</keyword>
<evidence type="ECO:0000313" key="7">
    <source>
        <dbReference type="EMBL" id="MBK5176909.1"/>
    </source>
</evidence>
<comment type="similarity">
    <text evidence="1">Belongs to the LysR transcriptional regulatory family.</text>
</comment>
<keyword evidence="4" id="KW-0804">Transcription</keyword>
<sequence>MSLVHYPQSKDLQVLVSVVKNQSFNGAAETLGQTPAFVSKRIQQLESALGSKLLERSSRGITLTESGKVVYEHAVTILEHLQTLVDDVTHLRELPVGMVNIGCSFGFGRNIIAPAITELMTEYPALQINFELFDRQIDLNKDDIDLDIRINDDIPENYIARLLMQNRRILCAAPQYLQQYGEPASLAELAHHDCLITKERDVTPGIWELEGIAGKKSVKVSGHLSSNSGEIILRWALEGKGIMLRSEWDTKPLLKTGQLVQILPEYTQSANVWAVYQAPLYTSVKLRVCVEFLTRYCRLHYEKL</sequence>
<dbReference type="EMBL" id="JADRCQ010000002">
    <property type="protein sequence ID" value="MBK5073360.1"/>
    <property type="molecule type" value="Genomic_DNA"/>
</dbReference>
<dbReference type="RefSeq" id="WP_228398240.1">
    <property type="nucleotide sequence ID" value="NZ_JADRCP010000002.1"/>
</dbReference>
<keyword evidence="3" id="KW-0238">DNA-binding</keyword>
<dbReference type="SUPFAM" id="SSF53850">
    <property type="entry name" value="Periplasmic binding protein-like II"/>
    <property type="match status" value="1"/>
</dbReference>
<evidence type="ECO:0000313" key="9">
    <source>
        <dbReference type="Proteomes" id="UP001296969"/>
    </source>
</evidence>
<dbReference type="SUPFAM" id="SSF46785">
    <property type="entry name" value="Winged helix' DNA-binding domain"/>
    <property type="match status" value="1"/>
</dbReference>
<dbReference type="FunFam" id="1.10.10.10:FF:000001">
    <property type="entry name" value="LysR family transcriptional regulator"/>
    <property type="match status" value="1"/>
</dbReference>
<accession>A0A9D7AIS4</accession>
<evidence type="ECO:0000256" key="1">
    <source>
        <dbReference type="ARBA" id="ARBA00009437"/>
    </source>
</evidence>
<dbReference type="InterPro" id="IPR005119">
    <property type="entry name" value="LysR_subst-bd"/>
</dbReference>
<dbReference type="Gene3D" id="3.40.190.290">
    <property type="match status" value="1"/>
</dbReference>
<keyword evidence="9" id="KW-1185">Reference proteome</keyword>